<keyword evidence="1" id="KW-0812">Transmembrane</keyword>
<evidence type="ECO:0000313" key="3">
    <source>
        <dbReference type="Proteomes" id="UP001432322"/>
    </source>
</evidence>
<feature type="transmembrane region" description="Helical" evidence="1">
    <location>
        <begin position="80"/>
        <end position="101"/>
    </location>
</feature>
<name>A0AAV5WXW6_9BILA</name>
<comment type="caution">
    <text evidence="2">The sequence shown here is derived from an EMBL/GenBank/DDBJ whole genome shotgun (WGS) entry which is preliminary data.</text>
</comment>
<dbReference type="AlphaFoldDB" id="A0AAV5WXW6"/>
<gene>
    <name evidence="2" type="ORF">PFISCL1PPCAC_26772</name>
</gene>
<accession>A0AAV5WXW6</accession>
<keyword evidence="1" id="KW-1133">Transmembrane helix</keyword>
<sequence>LSSCMGESVIAEVTSLKARSIRELRVATTDSISLSDCSTCLTARTGWWKGGSPAGVEAVVIEGTKAVGGVVRDTSPRDLFISHCAYIFISHCAIPFSCFLMR</sequence>
<keyword evidence="1" id="KW-0472">Membrane</keyword>
<proteinExistence type="predicted"/>
<keyword evidence="3" id="KW-1185">Reference proteome</keyword>
<evidence type="ECO:0000313" key="2">
    <source>
        <dbReference type="EMBL" id="GMT35475.1"/>
    </source>
</evidence>
<dbReference type="EMBL" id="BTSY01000007">
    <property type="protein sequence ID" value="GMT35475.1"/>
    <property type="molecule type" value="Genomic_DNA"/>
</dbReference>
<dbReference type="Proteomes" id="UP001432322">
    <property type="component" value="Unassembled WGS sequence"/>
</dbReference>
<protein>
    <submittedName>
        <fullName evidence="2">Uncharacterized protein</fullName>
    </submittedName>
</protein>
<reference evidence="2" key="1">
    <citation type="submission" date="2023-10" db="EMBL/GenBank/DDBJ databases">
        <title>Genome assembly of Pristionchus species.</title>
        <authorList>
            <person name="Yoshida K."/>
            <person name="Sommer R.J."/>
        </authorList>
    </citation>
    <scope>NUCLEOTIDE SEQUENCE</scope>
    <source>
        <strain evidence="2">RS5133</strain>
    </source>
</reference>
<feature type="non-terminal residue" evidence="2">
    <location>
        <position position="1"/>
    </location>
</feature>
<organism evidence="2 3">
    <name type="scientific">Pristionchus fissidentatus</name>
    <dbReference type="NCBI Taxonomy" id="1538716"/>
    <lineage>
        <taxon>Eukaryota</taxon>
        <taxon>Metazoa</taxon>
        <taxon>Ecdysozoa</taxon>
        <taxon>Nematoda</taxon>
        <taxon>Chromadorea</taxon>
        <taxon>Rhabditida</taxon>
        <taxon>Rhabditina</taxon>
        <taxon>Diplogasteromorpha</taxon>
        <taxon>Diplogasteroidea</taxon>
        <taxon>Neodiplogasteridae</taxon>
        <taxon>Pristionchus</taxon>
    </lineage>
</organism>
<evidence type="ECO:0000256" key="1">
    <source>
        <dbReference type="SAM" id="Phobius"/>
    </source>
</evidence>